<dbReference type="EMBL" id="HBUE01313742">
    <property type="protein sequence ID" value="CAG6584686.1"/>
    <property type="molecule type" value="Transcribed_RNA"/>
</dbReference>
<dbReference type="AlphaFoldDB" id="A0A8D8HD67"/>
<evidence type="ECO:0000313" key="2">
    <source>
        <dbReference type="EMBL" id="CAG6532814.1"/>
    </source>
</evidence>
<dbReference type="EMBL" id="HBUE01207434">
    <property type="protein sequence ID" value="CAG6532812.1"/>
    <property type="molecule type" value="Transcribed_RNA"/>
</dbReference>
<accession>A0A8D8HD67</accession>
<proteinExistence type="predicted"/>
<name>A0A8D8HD67_CULPI</name>
<reference evidence="2" key="1">
    <citation type="submission" date="2021-05" db="EMBL/GenBank/DDBJ databases">
        <authorList>
            <person name="Alioto T."/>
            <person name="Alioto T."/>
            <person name="Gomez Garrido J."/>
        </authorList>
    </citation>
    <scope>NUCLEOTIDE SEQUENCE</scope>
</reference>
<dbReference type="EMBL" id="HBUE01313741">
    <property type="protein sequence ID" value="CAG6584684.1"/>
    <property type="molecule type" value="Transcribed_RNA"/>
</dbReference>
<feature type="compositionally biased region" description="Polar residues" evidence="1">
    <location>
        <begin position="40"/>
        <end position="50"/>
    </location>
</feature>
<sequence length="103" mass="10745">MPAGALTRTATKRAEHEPSTPNQTAKSTPRASARCASVHRASTATRSTPTGARRASVATPARRSAARAAKSASSSRSSASRCRVPRCRSACPSAIPSVRRDSR</sequence>
<protein>
    <submittedName>
        <fullName evidence="2">(northern house mosquito) hypothetical protein</fullName>
    </submittedName>
</protein>
<organism evidence="2">
    <name type="scientific">Culex pipiens</name>
    <name type="common">House mosquito</name>
    <dbReference type="NCBI Taxonomy" id="7175"/>
    <lineage>
        <taxon>Eukaryota</taxon>
        <taxon>Metazoa</taxon>
        <taxon>Ecdysozoa</taxon>
        <taxon>Arthropoda</taxon>
        <taxon>Hexapoda</taxon>
        <taxon>Insecta</taxon>
        <taxon>Pterygota</taxon>
        <taxon>Neoptera</taxon>
        <taxon>Endopterygota</taxon>
        <taxon>Diptera</taxon>
        <taxon>Nematocera</taxon>
        <taxon>Culicoidea</taxon>
        <taxon>Culicidae</taxon>
        <taxon>Culicinae</taxon>
        <taxon>Culicini</taxon>
        <taxon>Culex</taxon>
        <taxon>Culex</taxon>
    </lineage>
</organism>
<feature type="region of interest" description="Disordered" evidence="1">
    <location>
        <begin position="1"/>
        <end position="86"/>
    </location>
</feature>
<feature type="compositionally biased region" description="Polar residues" evidence="1">
    <location>
        <begin position="19"/>
        <end position="30"/>
    </location>
</feature>
<dbReference type="EMBL" id="HBUE01207435">
    <property type="protein sequence ID" value="CAG6532814.1"/>
    <property type="molecule type" value="Transcribed_RNA"/>
</dbReference>
<feature type="compositionally biased region" description="Low complexity" evidence="1">
    <location>
        <begin position="52"/>
        <end position="86"/>
    </location>
</feature>
<evidence type="ECO:0000256" key="1">
    <source>
        <dbReference type="SAM" id="MobiDB-lite"/>
    </source>
</evidence>